<dbReference type="HOGENOM" id="CLU_591050_0_0_1"/>
<reference evidence="2" key="3">
    <citation type="submission" date="2015-04" db="UniProtKB">
        <authorList>
            <consortium name="EnsemblPlants"/>
        </authorList>
    </citation>
    <scope>IDENTIFICATION</scope>
</reference>
<dbReference type="PANTHER" id="PTHR47186:SF3">
    <property type="entry name" value="OS09G0267800 PROTEIN"/>
    <property type="match status" value="1"/>
</dbReference>
<feature type="compositionally biased region" description="Polar residues" evidence="1">
    <location>
        <begin position="122"/>
        <end position="131"/>
    </location>
</feature>
<dbReference type="Proteomes" id="UP000032180">
    <property type="component" value="Chromosome 8"/>
</dbReference>
<proteinExistence type="predicted"/>
<dbReference type="STRING" id="77586.A0A0D9X9K0"/>
<dbReference type="Gramene" id="LPERR08G16760.1">
    <property type="protein sequence ID" value="LPERR08G16760.1"/>
    <property type="gene ID" value="LPERR08G16760"/>
</dbReference>
<evidence type="ECO:0000256" key="1">
    <source>
        <dbReference type="SAM" id="MobiDB-lite"/>
    </source>
</evidence>
<feature type="region of interest" description="Disordered" evidence="1">
    <location>
        <begin position="116"/>
        <end position="150"/>
    </location>
</feature>
<protein>
    <submittedName>
        <fullName evidence="2">Uncharacterized protein</fullName>
    </submittedName>
</protein>
<reference evidence="2 3" key="1">
    <citation type="submission" date="2012-08" db="EMBL/GenBank/DDBJ databases">
        <title>Oryza genome evolution.</title>
        <authorList>
            <person name="Wing R.A."/>
        </authorList>
    </citation>
    <scope>NUCLEOTIDE SEQUENCE</scope>
</reference>
<accession>A0A0D9X9K0</accession>
<dbReference type="AlphaFoldDB" id="A0A0D9X9K0"/>
<evidence type="ECO:0000313" key="2">
    <source>
        <dbReference type="EnsemblPlants" id="LPERR08G16760.1"/>
    </source>
</evidence>
<name>A0A0D9X9K0_9ORYZ</name>
<dbReference type="Gene3D" id="3.80.10.10">
    <property type="entry name" value="Ribonuclease Inhibitor"/>
    <property type="match status" value="1"/>
</dbReference>
<dbReference type="PANTHER" id="PTHR47186">
    <property type="entry name" value="LEUCINE-RICH REPEAT-CONTAINING PROTEIN 57"/>
    <property type="match status" value="1"/>
</dbReference>
<keyword evidence="3" id="KW-1185">Reference proteome</keyword>
<dbReference type="InterPro" id="IPR032675">
    <property type="entry name" value="LRR_dom_sf"/>
</dbReference>
<dbReference type="SUPFAM" id="SSF52047">
    <property type="entry name" value="RNI-like"/>
    <property type="match status" value="1"/>
</dbReference>
<dbReference type="EnsemblPlants" id="LPERR08G16760.1">
    <property type="protein sequence ID" value="LPERR08G16760.1"/>
    <property type="gene ID" value="LPERR08G16760"/>
</dbReference>
<organism evidence="2 3">
    <name type="scientific">Leersia perrieri</name>
    <dbReference type="NCBI Taxonomy" id="77586"/>
    <lineage>
        <taxon>Eukaryota</taxon>
        <taxon>Viridiplantae</taxon>
        <taxon>Streptophyta</taxon>
        <taxon>Embryophyta</taxon>
        <taxon>Tracheophyta</taxon>
        <taxon>Spermatophyta</taxon>
        <taxon>Magnoliopsida</taxon>
        <taxon>Liliopsida</taxon>
        <taxon>Poales</taxon>
        <taxon>Poaceae</taxon>
        <taxon>BOP clade</taxon>
        <taxon>Oryzoideae</taxon>
        <taxon>Oryzeae</taxon>
        <taxon>Oryzinae</taxon>
        <taxon>Leersia</taxon>
    </lineage>
</organism>
<reference evidence="3" key="2">
    <citation type="submission" date="2013-12" db="EMBL/GenBank/DDBJ databases">
        <authorList>
            <person name="Yu Y."/>
            <person name="Lee S."/>
            <person name="de Baynast K."/>
            <person name="Wissotski M."/>
            <person name="Liu L."/>
            <person name="Talag J."/>
            <person name="Goicoechea J."/>
            <person name="Angelova A."/>
            <person name="Jetty R."/>
            <person name="Kudrna D."/>
            <person name="Golser W."/>
            <person name="Rivera L."/>
            <person name="Zhang J."/>
            <person name="Wing R."/>
        </authorList>
    </citation>
    <scope>NUCLEOTIDE SEQUENCE</scope>
</reference>
<sequence length="463" mass="51516">MELMANLVEVNTDGVRCSRLINQLQRRLPCLERLRVINPVYEAETSSSTDINDLFVGKTDLQLLDLSGNKEMKKLPTSISKASNLKVLILDGCDALEDVVVPNRLPSSLRSFSFDGYGPADQPSSRASTTDELPPQNCRPKHPPAEDTKKNVKTSVISLEGCTQLKILFLRGMPNLVELDLSGCEIKVLDFGTMVTDVPSLKRLFLLGYTWMCSPARPSLAVEHRFKFQLHARIVDARLARSLLGAINTFYSGHVYFNISITSTTSSSSRHVQEETKGNKMTGSSDQQQQQYYLYNGVAASNIYGDVFSKVGDALTTQMQQAFPQPPTVQLDRHVEIGDGSRNVESEVQASSESKNLDCDNDATAAATTALTQICEGFKMVAPELETIRIRGCWSLRRLPALKGRTPGKEKPSVEVEKDVWDALEWDGVEAGHCPSLFQPPRHSRYYKNKRLPRGSLLRYLLD</sequence>
<evidence type="ECO:0000313" key="3">
    <source>
        <dbReference type="Proteomes" id="UP000032180"/>
    </source>
</evidence>